<gene>
    <name evidence="4" type="primary">infC</name>
    <name evidence="9" type="ORF">E6H00_06445</name>
</gene>
<evidence type="ECO:0000256" key="1">
    <source>
        <dbReference type="ARBA" id="ARBA00005439"/>
    </source>
</evidence>
<evidence type="ECO:0000256" key="3">
    <source>
        <dbReference type="ARBA" id="ARBA00022917"/>
    </source>
</evidence>
<evidence type="ECO:0000313" key="9">
    <source>
        <dbReference type="EMBL" id="TMI90667.1"/>
    </source>
</evidence>
<proteinExistence type="inferred from homology"/>
<dbReference type="SUPFAM" id="SSF54364">
    <property type="entry name" value="Translation initiation factor IF3, N-terminal domain"/>
    <property type="match status" value="1"/>
</dbReference>
<dbReference type="GO" id="GO:0003743">
    <property type="term" value="F:translation initiation factor activity"/>
    <property type="evidence" value="ECO:0007669"/>
    <property type="project" value="UniProtKB-UniRule"/>
</dbReference>
<dbReference type="PROSITE" id="PS00938">
    <property type="entry name" value="IF3"/>
    <property type="match status" value="1"/>
</dbReference>
<evidence type="ECO:0000256" key="4">
    <source>
        <dbReference type="HAMAP-Rule" id="MF_00080"/>
    </source>
</evidence>
<dbReference type="FunFam" id="3.10.20.80:FF:000001">
    <property type="entry name" value="Translation initiation factor IF-3"/>
    <property type="match status" value="1"/>
</dbReference>
<dbReference type="Pfam" id="PF05198">
    <property type="entry name" value="IF3_N"/>
    <property type="match status" value="1"/>
</dbReference>
<evidence type="ECO:0000256" key="2">
    <source>
        <dbReference type="ARBA" id="ARBA00022540"/>
    </source>
</evidence>
<dbReference type="FunFam" id="3.30.110.10:FF:000001">
    <property type="entry name" value="Translation initiation factor IF-3"/>
    <property type="match status" value="1"/>
</dbReference>
<comment type="subcellular location">
    <subcellularLocation>
        <location evidence="4 6">Cytoplasm</location>
    </subcellularLocation>
</comment>
<dbReference type="GO" id="GO:0005829">
    <property type="term" value="C:cytosol"/>
    <property type="evidence" value="ECO:0007669"/>
    <property type="project" value="TreeGrafter"/>
</dbReference>
<keyword evidence="3 4" id="KW-0648">Protein biosynthesis</keyword>
<evidence type="ECO:0000256" key="6">
    <source>
        <dbReference type="RuleBase" id="RU000646"/>
    </source>
</evidence>
<dbReference type="GO" id="GO:0043022">
    <property type="term" value="F:ribosome binding"/>
    <property type="evidence" value="ECO:0007669"/>
    <property type="project" value="UniProtKB-ARBA"/>
</dbReference>
<name>A0A537K4G6_9BACT</name>
<dbReference type="InterPro" id="IPR036788">
    <property type="entry name" value="T_IF-3_C_sf"/>
</dbReference>
<dbReference type="InterPro" id="IPR036787">
    <property type="entry name" value="T_IF-3_N_sf"/>
</dbReference>
<dbReference type="GO" id="GO:0016020">
    <property type="term" value="C:membrane"/>
    <property type="evidence" value="ECO:0007669"/>
    <property type="project" value="TreeGrafter"/>
</dbReference>
<comment type="caution">
    <text evidence="9">The sequence shown here is derived from an EMBL/GenBank/DDBJ whole genome shotgun (WGS) entry which is preliminary data.</text>
</comment>
<comment type="subunit">
    <text evidence="4 6">Monomer.</text>
</comment>
<evidence type="ECO:0000259" key="7">
    <source>
        <dbReference type="Pfam" id="PF00707"/>
    </source>
</evidence>
<feature type="domain" description="Translation initiation factor 3 N-terminal" evidence="8">
    <location>
        <begin position="24"/>
        <end position="93"/>
    </location>
</feature>
<dbReference type="EMBL" id="VBAK01000108">
    <property type="protein sequence ID" value="TMI90667.1"/>
    <property type="molecule type" value="Genomic_DNA"/>
</dbReference>
<dbReference type="InterPro" id="IPR019814">
    <property type="entry name" value="Translation_initiation_fac_3_N"/>
</dbReference>
<dbReference type="Gene3D" id="3.30.110.10">
    <property type="entry name" value="Translation initiation factor 3 (IF-3), C-terminal domain"/>
    <property type="match status" value="1"/>
</dbReference>
<evidence type="ECO:0000313" key="10">
    <source>
        <dbReference type="Proteomes" id="UP000318509"/>
    </source>
</evidence>
<dbReference type="AlphaFoldDB" id="A0A537K4G6"/>
<keyword evidence="4" id="KW-0963">Cytoplasm</keyword>
<dbReference type="Gene3D" id="3.10.20.80">
    <property type="entry name" value="Translation initiation factor 3 (IF-3), N-terminal domain"/>
    <property type="match status" value="1"/>
</dbReference>
<feature type="domain" description="Translation initiation factor 3 C-terminal" evidence="7">
    <location>
        <begin position="101"/>
        <end position="185"/>
    </location>
</feature>
<evidence type="ECO:0000256" key="5">
    <source>
        <dbReference type="NCBIfam" id="TIGR00168"/>
    </source>
</evidence>
<protein>
    <recommendedName>
        <fullName evidence="4 5">Translation initiation factor IF-3</fullName>
    </recommendedName>
</protein>
<keyword evidence="2 4" id="KW-0396">Initiation factor</keyword>
<comment type="similarity">
    <text evidence="1 4 6">Belongs to the IF-3 family.</text>
</comment>
<dbReference type="PANTHER" id="PTHR10938">
    <property type="entry name" value="TRANSLATION INITIATION FACTOR IF-3"/>
    <property type="match status" value="1"/>
</dbReference>
<comment type="function">
    <text evidence="4 6">IF-3 binds to the 30S ribosomal subunit and shifts the equilibrium between 70S ribosomes and their 50S and 30S subunits in favor of the free subunits, thus enhancing the availability of 30S subunits on which protein synthesis initiation begins.</text>
</comment>
<dbReference type="InterPro" id="IPR019815">
    <property type="entry name" value="Translation_initiation_fac_3_C"/>
</dbReference>
<dbReference type="InterPro" id="IPR001288">
    <property type="entry name" value="Translation_initiation_fac_3"/>
</dbReference>
<dbReference type="Pfam" id="PF00707">
    <property type="entry name" value="IF3_C"/>
    <property type="match status" value="1"/>
</dbReference>
<dbReference type="NCBIfam" id="TIGR00168">
    <property type="entry name" value="infC"/>
    <property type="match status" value="1"/>
</dbReference>
<dbReference type="SUPFAM" id="SSF55200">
    <property type="entry name" value="Translation initiation factor IF3, C-terminal domain"/>
    <property type="match status" value="1"/>
</dbReference>
<accession>A0A537K4G6</accession>
<reference evidence="9 10" key="1">
    <citation type="journal article" date="2019" name="Nat. Microbiol.">
        <title>Mediterranean grassland soil C-N compound turnover is dependent on rainfall and depth, and is mediated by genomically divergent microorganisms.</title>
        <authorList>
            <person name="Diamond S."/>
            <person name="Andeer P.F."/>
            <person name="Li Z."/>
            <person name="Crits-Christoph A."/>
            <person name="Burstein D."/>
            <person name="Anantharaman K."/>
            <person name="Lane K.R."/>
            <person name="Thomas B.C."/>
            <person name="Pan C."/>
            <person name="Northen T.R."/>
            <person name="Banfield J.F."/>
        </authorList>
    </citation>
    <scope>NUCLEOTIDE SEQUENCE [LARGE SCALE GENOMIC DNA]</scope>
    <source>
        <strain evidence="9">NP_3</strain>
    </source>
</reference>
<dbReference type="Proteomes" id="UP000318509">
    <property type="component" value="Unassembled WGS sequence"/>
</dbReference>
<sequence>MASAPSLRCIKKEARKSIDRGPRINDRIRAREVRLIGGKGEQLGVMPVAEALAKAEEANLDLVEVAPTANPPVCRIVDFGKYKYEQAKKEREAHKKSKTSDLKGMRLSPKIGIHDLQVKIRAVSGFLKSGDKVRVSMWFRGREMAHPQVGEQILRRMAQDLADVAVVERVPLMEGRNMIMILAPKKN</sequence>
<dbReference type="InterPro" id="IPR019813">
    <property type="entry name" value="Translation_initiation_fac3_CS"/>
</dbReference>
<organism evidence="9 10">
    <name type="scientific">Candidatus Segetimicrobium genomatis</name>
    <dbReference type="NCBI Taxonomy" id="2569760"/>
    <lineage>
        <taxon>Bacteria</taxon>
        <taxon>Bacillati</taxon>
        <taxon>Candidatus Sysuimicrobiota</taxon>
        <taxon>Candidatus Sysuimicrobiia</taxon>
        <taxon>Candidatus Sysuimicrobiales</taxon>
        <taxon>Candidatus Segetimicrobiaceae</taxon>
        <taxon>Candidatus Segetimicrobium</taxon>
    </lineage>
</organism>
<evidence type="ECO:0000259" key="8">
    <source>
        <dbReference type="Pfam" id="PF05198"/>
    </source>
</evidence>
<dbReference type="GO" id="GO:0032790">
    <property type="term" value="P:ribosome disassembly"/>
    <property type="evidence" value="ECO:0007669"/>
    <property type="project" value="TreeGrafter"/>
</dbReference>
<dbReference type="HAMAP" id="MF_00080">
    <property type="entry name" value="IF_3"/>
    <property type="match status" value="1"/>
</dbReference>
<dbReference type="PANTHER" id="PTHR10938:SF0">
    <property type="entry name" value="TRANSLATION INITIATION FACTOR IF-3, MITOCHONDRIAL"/>
    <property type="match status" value="1"/>
</dbReference>